<dbReference type="Pfam" id="PF01425">
    <property type="entry name" value="Amidase"/>
    <property type="match status" value="1"/>
</dbReference>
<name>A0A850NW78_9PROT</name>
<dbReference type="Gene3D" id="3.90.1300.10">
    <property type="entry name" value="Amidase signature (AS) domain"/>
    <property type="match status" value="1"/>
</dbReference>
<proteinExistence type="predicted"/>
<comment type="caution">
    <text evidence="2">The sequence shown here is derived from an EMBL/GenBank/DDBJ whole genome shotgun (WGS) entry which is preliminary data.</text>
</comment>
<dbReference type="PANTHER" id="PTHR11895:SF172">
    <property type="entry name" value="GLUTAMYL-TRNA(GLN) AMIDOTRANSFERASE"/>
    <property type="match status" value="1"/>
</dbReference>
<feature type="domain" description="Amidase" evidence="1">
    <location>
        <begin position="15"/>
        <end position="131"/>
    </location>
</feature>
<dbReference type="RefSeq" id="WP_256124415.1">
    <property type="nucleotide sequence ID" value="NZ_JABXXQ010000497.1"/>
</dbReference>
<dbReference type="EMBL" id="JABXXQ010000497">
    <property type="protein sequence ID" value="NVN31785.1"/>
    <property type="molecule type" value="Genomic_DNA"/>
</dbReference>
<dbReference type="AlphaFoldDB" id="A0A850NW78"/>
<dbReference type="GO" id="GO:0016787">
    <property type="term" value="F:hydrolase activity"/>
    <property type="evidence" value="ECO:0007669"/>
    <property type="project" value="UniProtKB-KW"/>
</dbReference>
<dbReference type="InterPro" id="IPR000120">
    <property type="entry name" value="Amidase"/>
</dbReference>
<reference evidence="2 3" key="1">
    <citation type="submission" date="2020-06" db="EMBL/GenBank/DDBJ databases">
        <title>Description of novel acetic acid bacteria.</title>
        <authorList>
            <person name="Sombolestani A."/>
        </authorList>
    </citation>
    <scope>NUCLEOTIDE SEQUENCE [LARGE SCALE GENOMIC DNA]</scope>
    <source>
        <strain evidence="2 3">LMG 26838</strain>
    </source>
</reference>
<keyword evidence="2" id="KW-0378">Hydrolase</keyword>
<gene>
    <name evidence="2" type="ORF">HUK83_15765</name>
</gene>
<accession>A0A850NW78</accession>
<dbReference type="SUPFAM" id="SSF75304">
    <property type="entry name" value="Amidase signature (AS) enzymes"/>
    <property type="match status" value="1"/>
</dbReference>
<evidence type="ECO:0000259" key="1">
    <source>
        <dbReference type="Pfam" id="PF01425"/>
    </source>
</evidence>
<evidence type="ECO:0000313" key="3">
    <source>
        <dbReference type="Proteomes" id="UP000565205"/>
    </source>
</evidence>
<protein>
    <submittedName>
        <fullName evidence="2">AtzE family amidohydrolase</fullName>
    </submittedName>
</protein>
<dbReference type="InterPro" id="IPR036928">
    <property type="entry name" value="AS_sf"/>
</dbReference>
<organism evidence="2 3">
    <name type="scientific">Endobacter medicaginis</name>
    <dbReference type="NCBI Taxonomy" id="1181271"/>
    <lineage>
        <taxon>Bacteria</taxon>
        <taxon>Pseudomonadati</taxon>
        <taxon>Pseudomonadota</taxon>
        <taxon>Alphaproteobacteria</taxon>
        <taxon>Acetobacterales</taxon>
        <taxon>Acetobacteraceae</taxon>
        <taxon>Endobacter</taxon>
    </lineage>
</organism>
<feature type="non-terminal residue" evidence="2">
    <location>
        <position position="1"/>
    </location>
</feature>
<dbReference type="Proteomes" id="UP000565205">
    <property type="component" value="Unassembled WGS sequence"/>
</dbReference>
<dbReference type="PANTHER" id="PTHR11895">
    <property type="entry name" value="TRANSAMIDASE"/>
    <property type="match status" value="1"/>
</dbReference>
<evidence type="ECO:0000313" key="2">
    <source>
        <dbReference type="EMBL" id="NVN31785.1"/>
    </source>
</evidence>
<sequence>AEGGALHLPILRTHADLYDPAVRDRLLAGTMLPASVVHHAQRVRRAFAAQVSAVFEEFDLLLAPATPVSAPPIGDATIILDGVEVSARANLGLYAQPISFVGLPVIAAPVPGAALPLGVQLIAPPWAEARLFAAARRLERAFQ</sequence>
<dbReference type="InterPro" id="IPR023631">
    <property type="entry name" value="Amidase_dom"/>
</dbReference>